<dbReference type="PANTHER" id="PTHR43245:SF13">
    <property type="entry name" value="UDP-D-APIOSE_UDP-D-XYLOSE SYNTHASE 2"/>
    <property type="match status" value="1"/>
</dbReference>
<dbReference type="AlphaFoldDB" id="A0A418YPX6"/>
<feature type="domain" description="NAD-dependent epimerase/dehydratase" evidence="1">
    <location>
        <begin position="11"/>
        <end position="238"/>
    </location>
</feature>
<evidence type="ECO:0000313" key="3">
    <source>
        <dbReference type="Proteomes" id="UP000283469"/>
    </source>
</evidence>
<protein>
    <submittedName>
        <fullName evidence="2">NAD-dependent epimerase/dehydratase family protein</fullName>
    </submittedName>
</protein>
<dbReference type="EMBL" id="QVRA01000015">
    <property type="protein sequence ID" value="RJG53470.1"/>
    <property type="molecule type" value="Genomic_DNA"/>
</dbReference>
<dbReference type="Proteomes" id="UP000283469">
    <property type="component" value="Unassembled WGS sequence"/>
</dbReference>
<sequence length="317" mass="34677">MPGHTNAKKNVIVLGGTGFIGFRLINYLCKDENIDLHWVKRTKSTFLHASDLPEPHMIEDFETIDLDWLSEADVIIDLVSQGRGRTAQERDINTRIRPHLRMIDGLLNHRSHAHYIYLSSGGAIYGNTALTTLNEQSPCNPQTEYGLEKMIVETSLLSAAQIALDVSILRVSNAYGSGQTIKPGFGVIPTMISALKSGSPFTVLGNGEMQRDYVNVIDVQKAIAAAVHAKGAGIVNIATGQGTSINQLIAMVEELSGLELNKVNVEADRTDPRFSCLDIARARDVLQWQPTISLHDGLSQILRDADLMAPLPCLSPR</sequence>
<dbReference type="InterPro" id="IPR050177">
    <property type="entry name" value="Lipid_A_modif_metabolic_enz"/>
</dbReference>
<gene>
    <name evidence="2" type="ORF">D0Z70_15740</name>
</gene>
<comment type="caution">
    <text evidence="2">The sequence shown here is derived from an EMBL/GenBank/DDBJ whole genome shotgun (WGS) entry which is preliminary data.</text>
</comment>
<dbReference type="InterPro" id="IPR001509">
    <property type="entry name" value="Epimerase_deHydtase"/>
</dbReference>
<accession>A0A418YPX6</accession>
<name>A0A418YPX6_9SPHN</name>
<dbReference type="InterPro" id="IPR036291">
    <property type="entry name" value="NAD(P)-bd_dom_sf"/>
</dbReference>
<organism evidence="2 3">
    <name type="scientific">Sphingobium terrigena</name>
    <dbReference type="NCBI Taxonomy" id="2304063"/>
    <lineage>
        <taxon>Bacteria</taxon>
        <taxon>Pseudomonadati</taxon>
        <taxon>Pseudomonadota</taxon>
        <taxon>Alphaproteobacteria</taxon>
        <taxon>Sphingomonadales</taxon>
        <taxon>Sphingomonadaceae</taxon>
        <taxon>Sphingobium</taxon>
    </lineage>
</organism>
<evidence type="ECO:0000313" key="2">
    <source>
        <dbReference type="EMBL" id="RJG53470.1"/>
    </source>
</evidence>
<proteinExistence type="predicted"/>
<dbReference type="Gene3D" id="3.40.50.720">
    <property type="entry name" value="NAD(P)-binding Rossmann-like Domain"/>
    <property type="match status" value="1"/>
</dbReference>
<dbReference type="PANTHER" id="PTHR43245">
    <property type="entry name" value="BIFUNCTIONAL POLYMYXIN RESISTANCE PROTEIN ARNA"/>
    <property type="match status" value="1"/>
</dbReference>
<keyword evidence="3" id="KW-1185">Reference proteome</keyword>
<dbReference type="OrthoDB" id="9801056at2"/>
<reference evidence="2 3" key="1">
    <citation type="submission" date="2018-08" db="EMBL/GenBank/DDBJ databases">
        <title>Sphingobium sp. EO9.</title>
        <authorList>
            <person name="Park Y."/>
            <person name="Kim K.H."/>
            <person name="Jeon C.O."/>
        </authorList>
    </citation>
    <scope>NUCLEOTIDE SEQUENCE [LARGE SCALE GENOMIC DNA]</scope>
    <source>
        <strain evidence="2 3">EO9</strain>
    </source>
</reference>
<evidence type="ECO:0000259" key="1">
    <source>
        <dbReference type="Pfam" id="PF01370"/>
    </source>
</evidence>
<dbReference type="Pfam" id="PF01370">
    <property type="entry name" value="Epimerase"/>
    <property type="match status" value="1"/>
</dbReference>
<dbReference type="SUPFAM" id="SSF51735">
    <property type="entry name" value="NAD(P)-binding Rossmann-fold domains"/>
    <property type="match status" value="1"/>
</dbReference>